<keyword evidence="4" id="KW-0238">DNA-binding</keyword>
<keyword evidence="5" id="KW-0804">Transcription</keyword>
<dbReference type="GO" id="GO:0003700">
    <property type="term" value="F:DNA-binding transcription factor activity"/>
    <property type="evidence" value="ECO:0007669"/>
    <property type="project" value="InterPro"/>
</dbReference>
<dbReference type="SMART" id="SM00345">
    <property type="entry name" value="HTH_GNTR"/>
    <property type="match status" value="1"/>
</dbReference>
<dbReference type="Pfam" id="PF00392">
    <property type="entry name" value="GntR"/>
    <property type="match status" value="1"/>
</dbReference>
<gene>
    <name evidence="7" type="ORF">GGR04_002909</name>
</gene>
<accession>A0A7W6H5Q2</accession>
<dbReference type="Gene3D" id="1.10.10.10">
    <property type="entry name" value="Winged helix-like DNA-binding domain superfamily/Winged helix DNA-binding domain"/>
    <property type="match status" value="1"/>
</dbReference>
<dbReference type="InterPro" id="IPR051446">
    <property type="entry name" value="HTH_trans_reg/aminotransferase"/>
</dbReference>
<dbReference type="PANTHER" id="PTHR46577">
    <property type="entry name" value="HTH-TYPE TRANSCRIPTIONAL REGULATORY PROTEIN GABR"/>
    <property type="match status" value="1"/>
</dbReference>
<evidence type="ECO:0000313" key="7">
    <source>
        <dbReference type="EMBL" id="MBB3999054.1"/>
    </source>
</evidence>
<protein>
    <submittedName>
        <fullName evidence="7">GntR family transcriptional regulator/MocR family aminotransferase</fullName>
    </submittedName>
</protein>
<dbReference type="Pfam" id="PF00155">
    <property type="entry name" value="Aminotran_1_2"/>
    <property type="match status" value="1"/>
</dbReference>
<dbReference type="SUPFAM" id="SSF46785">
    <property type="entry name" value="Winged helix' DNA-binding domain"/>
    <property type="match status" value="1"/>
</dbReference>
<sequence>MIDHFLPVRFEPGRGLQEQLREALVSAILGGGFPACEPLPSCRKLADQLRVSRNTVNLVYESLLDSGYIVSQPRRGFFLHPAYAGGSPPTAHGQASEGSGDAVAEAGGTGALDWERRFKLRPGMTSGVFRPQDWARFPYPFVYGQPMRDLFPLKRWREASRKALRRESAPSWLHDRFDRDDDMLVEQLRTRVLPKRGIWAKPNEILVTLGSQNALYLIAALLMNRQTRVVMETPGFRDALSIFELHGADVQLHPMDEEGLVLTPQMAECDYVYLTPSHQVPTGIVMSVERRERLMEGIRRNDQIVIEDDYDAELNLDRDALPAIKAGGAGNRVIYLSSLSKPFSPGLRLGYLVADADLVDELRSLRRLMYRHPPLNNQRMMAEFLAQGYYDAHLRAFQAEHARRRDLLHGALARDLDACRHIGSPTASAFWLAAPGAIDTRKLAWAAARQGVVFEYGEQFFFESAAPTNFMRLGFNAIDAERIGRGVELLAHSLDRI</sequence>
<evidence type="ECO:0000256" key="2">
    <source>
        <dbReference type="ARBA" id="ARBA00022898"/>
    </source>
</evidence>
<organism evidence="7 8">
    <name type="scientific">Aureimonas pseudogalii</name>
    <dbReference type="NCBI Taxonomy" id="1744844"/>
    <lineage>
        <taxon>Bacteria</taxon>
        <taxon>Pseudomonadati</taxon>
        <taxon>Pseudomonadota</taxon>
        <taxon>Alphaproteobacteria</taxon>
        <taxon>Hyphomicrobiales</taxon>
        <taxon>Aurantimonadaceae</taxon>
        <taxon>Aureimonas</taxon>
    </lineage>
</organism>
<dbReference type="PROSITE" id="PS50949">
    <property type="entry name" value="HTH_GNTR"/>
    <property type="match status" value="1"/>
</dbReference>
<dbReference type="InterPro" id="IPR015424">
    <property type="entry name" value="PyrdxlP-dep_Trfase"/>
</dbReference>
<evidence type="ECO:0000256" key="4">
    <source>
        <dbReference type="ARBA" id="ARBA00023125"/>
    </source>
</evidence>
<feature type="domain" description="HTH gntR-type" evidence="6">
    <location>
        <begin position="14"/>
        <end position="82"/>
    </location>
</feature>
<reference evidence="7 8" key="1">
    <citation type="submission" date="2020-08" db="EMBL/GenBank/DDBJ databases">
        <title>Genomic Encyclopedia of Type Strains, Phase IV (KMG-IV): sequencing the most valuable type-strain genomes for metagenomic binning, comparative biology and taxonomic classification.</title>
        <authorList>
            <person name="Goeker M."/>
        </authorList>
    </citation>
    <scope>NUCLEOTIDE SEQUENCE [LARGE SCALE GENOMIC DNA]</scope>
    <source>
        <strain evidence="7 8">DSM 102238</strain>
    </source>
</reference>
<keyword evidence="7" id="KW-0808">Transferase</keyword>
<keyword evidence="2" id="KW-0663">Pyridoxal phosphate</keyword>
<comment type="similarity">
    <text evidence="1">In the C-terminal section; belongs to the class-I pyridoxal-phosphate-dependent aminotransferase family.</text>
</comment>
<evidence type="ECO:0000256" key="5">
    <source>
        <dbReference type="ARBA" id="ARBA00023163"/>
    </source>
</evidence>
<dbReference type="AlphaFoldDB" id="A0A7W6H5Q2"/>
<evidence type="ECO:0000259" key="6">
    <source>
        <dbReference type="PROSITE" id="PS50949"/>
    </source>
</evidence>
<keyword evidence="7" id="KW-0032">Aminotransferase</keyword>
<dbReference type="InterPro" id="IPR004839">
    <property type="entry name" value="Aminotransferase_I/II_large"/>
</dbReference>
<dbReference type="CDD" id="cd00609">
    <property type="entry name" value="AAT_like"/>
    <property type="match status" value="1"/>
</dbReference>
<dbReference type="EMBL" id="JACIEK010000007">
    <property type="protein sequence ID" value="MBB3999054.1"/>
    <property type="molecule type" value="Genomic_DNA"/>
</dbReference>
<comment type="caution">
    <text evidence="7">The sequence shown here is derived from an EMBL/GenBank/DDBJ whole genome shotgun (WGS) entry which is preliminary data.</text>
</comment>
<evidence type="ECO:0000256" key="3">
    <source>
        <dbReference type="ARBA" id="ARBA00023015"/>
    </source>
</evidence>
<dbReference type="InterPro" id="IPR036390">
    <property type="entry name" value="WH_DNA-bd_sf"/>
</dbReference>
<dbReference type="InterPro" id="IPR015421">
    <property type="entry name" value="PyrdxlP-dep_Trfase_major"/>
</dbReference>
<keyword evidence="3" id="KW-0805">Transcription regulation</keyword>
<evidence type="ECO:0000313" key="8">
    <source>
        <dbReference type="Proteomes" id="UP000542776"/>
    </source>
</evidence>
<dbReference type="Proteomes" id="UP000542776">
    <property type="component" value="Unassembled WGS sequence"/>
</dbReference>
<dbReference type="InterPro" id="IPR000524">
    <property type="entry name" value="Tscrpt_reg_HTH_GntR"/>
</dbReference>
<dbReference type="CDD" id="cd07377">
    <property type="entry name" value="WHTH_GntR"/>
    <property type="match status" value="1"/>
</dbReference>
<dbReference type="PANTHER" id="PTHR46577:SF1">
    <property type="entry name" value="HTH-TYPE TRANSCRIPTIONAL REGULATORY PROTEIN GABR"/>
    <property type="match status" value="1"/>
</dbReference>
<proteinExistence type="inferred from homology"/>
<dbReference type="Gene3D" id="3.40.640.10">
    <property type="entry name" value="Type I PLP-dependent aspartate aminotransferase-like (Major domain)"/>
    <property type="match status" value="1"/>
</dbReference>
<dbReference type="SUPFAM" id="SSF53383">
    <property type="entry name" value="PLP-dependent transferases"/>
    <property type="match status" value="1"/>
</dbReference>
<dbReference type="GO" id="GO:0030170">
    <property type="term" value="F:pyridoxal phosphate binding"/>
    <property type="evidence" value="ECO:0007669"/>
    <property type="project" value="InterPro"/>
</dbReference>
<dbReference type="RefSeq" id="WP_183200601.1">
    <property type="nucleotide sequence ID" value="NZ_JACIEK010000007.1"/>
</dbReference>
<dbReference type="GO" id="GO:0003677">
    <property type="term" value="F:DNA binding"/>
    <property type="evidence" value="ECO:0007669"/>
    <property type="project" value="UniProtKB-KW"/>
</dbReference>
<dbReference type="InterPro" id="IPR036388">
    <property type="entry name" value="WH-like_DNA-bd_sf"/>
</dbReference>
<keyword evidence="8" id="KW-1185">Reference proteome</keyword>
<evidence type="ECO:0000256" key="1">
    <source>
        <dbReference type="ARBA" id="ARBA00005384"/>
    </source>
</evidence>
<name>A0A7W6H5Q2_9HYPH</name>
<dbReference type="GO" id="GO:0008483">
    <property type="term" value="F:transaminase activity"/>
    <property type="evidence" value="ECO:0007669"/>
    <property type="project" value="UniProtKB-KW"/>
</dbReference>